<dbReference type="InParanoid" id="A0A2P5FCU1"/>
<feature type="region of interest" description="Disordered" evidence="1">
    <location>
        <begin position="1"/>
        <end position="30"/>
    </location>
</feature>
<dbReference type="AlphaFoldDB" id="A0A2P5FCU1"/>
<dbReference type="EMBL" id="JXTC01000043">
    <property type="protein sequence ID" value="PON95612.1"/>
    <property type="molecule type" value="Genomic_DNA"/>
</dbReference>
<evidence type="ECO:0000313" key="2">
    <source>
        <dbReference type="EMBL" id="PON95612.1"/>
    </source>
</evidence>
<reference evidence="3" key="1">
    <citation type="submission" date="2016-06" db="EMBL/GenBank/DDBJ databases">
        <title>Parallel loss of symbiosis genes in relatives of nitrogen-fixing non-legume Parasponia.</title>
        <authorList>
            <person name="Van Velzen R."/>
            <person name="Holmer R."/>
            <person name="Bu F."/>
            <person name="Rutten L."/>
            <person name="Van Zeijl A."/>
            <person name="Liu W."/>
            <person name="Santuari L."/>
            <person name="Cao Q."/>
            <person name="Sharma T."/>
            <person name="Shen D."/>
            <person name="Roswanjaya Y."/>
            <person name="Wardhani T."/>
            <person name="Kalhor M.S."/>
            <person name="Jansen J."/>
            <person name="Van den Hoogen J."/>
            <person name="Gungor B."/>
            <person name="Hartog M."/>
            <person name="Hontelez J."/>
            <person name="Verver J."/>
            <person name="Yang W.-C."/>
            <person name="Schijlen E."/>
            <person name="Repin R."/>
            <person name="Schilthuizen M."/>
            <person name="Schranz E."/>
            <person name="Heidstra R."/>
            <person name="Miyata K."/>
            <person name="Fedorova E."/>
            <person name="Kohlen W."/>
            <person name="Bisseling T."/>
            <person name="Smit S."/>
            <person name="Geurts R."/>
        </authorList>
    </citation>
    <scope>NUCLEOTIDE SEQUENCE [LARGE SCALE GENOMIC DNA]</scope>
    <source>
        <strain evidence="3">cv. RG33-2</strain>
    </source>
</reference>
<organism evidence="2 3">
    <name type="scientific">Trema orientale</name>
    <name type="common">Charcoal tree</name>
    <name type="synonym">Celtis orientalis</name>
    <dbReference type="NCBI Taxonomy" id="63057"/>
    <lineage>
        <taxon>Eukaryota</taxon>
        <taxon>Viridiplantae</taxon>
        <taxon>Streptophyta</taxon>
        <taxon>Embryophyta</taxon>
        <taxon>Tracheophyta</taxon>
        <taxon>Spermatophyta</taxon>
        <taxon>Magnoliopsida</taxon>
        <taxon>eudicotyledons</taxon>
        <taxon>Gunneridae</taxon>
        <taxon>Pentapetalae</taxon>
        <taxon>rosids</taxon>
        <taxon>fabids</taxon>
        <taxon>Rosales</taxon>
        <taxon>Cannabaceae</taxon>
        <taxon>Trema</taxon>
    </lineage>
</organism>
<gene>
    <name evidence="2" type="ORF">TorRG33x02_084410</name>
</gene>
<dbReference type="Proteomes" id="UP000237000">
    <property type="component" value="Unassembled WGS sequence"/>
</dbReference>
<evidence type="ECO:0000256" key="1">
    <source>
        <dbReference type="SAM" id="MobiDB-lite"/>
    </source>
</evidence>
<sequence length="221" mass="24894">MNWRKKKEEKEKKEAQEKSKIEGEDKQEIVDGINKANHEAKTVSKDDDKIGLVEDSPLDQMRKLNVVIQMEGLQFTVLNTTRYLFFLVGDDTTKGAEHSPGFRLQSISQVKLRCGLKNEITDVDKPSRCEYIYVALLSTPALCVGEKLKYTTKDGPGRSPWLIYLSHKSLSYRSLQMQVVAAANQPAHPLFILAPAVPFDGRKIISQSYTVVNRTLEIPAA</sequence>
<dbReference type="OrthoDB" id="28322at2759"/>
<dbReference type="Gene3D" id="2.70.130.10">
    <property type="entry name" value="Mannose-6-phosphate receptor binding domain"/>
    <property type="match status" value="1"/>
</dbReference>
<comment type="caution">
    <text evidence="2">The sequence shown here is derived from an EMBL/GenBank/DDBJ whole genome shotgun (WGS) entry which is preliminary data.</text>
</comment>
<dbReference type="STRING" id="63057.A0A2P5FCU1"/>
<accession>A0A2P5FCU1</accession>
<dbReference type="InterPro" id="IPR009011">
    <property type="entry name" value="Man6P_isomerase_rcpt-bd_dom_sf"/>
</dbReference>
<proteinExistence type="predicted"/>
<keyword evidence="3" id="KW-1185">Reference proteome</keyword>
<feature type="compositionally biased region" description="Basic and acidic residues" evidence="1">
    <location>
        <begin position="1"/>
        <end position="29"/>
    </location>
</feature>
<evidence type="ECO:0000313" key="3">
    <source>
        <dbReference type="Proteomes" id="UP000237000"/>
    </source>
</evidence>
<name>A0A2P5FCU1_TREOI</name>
<protein>
    <submittedName>
        <fullName evidence="2">Uncharacterized protein</fullName>
    </submittedName>
</protein>